<dbReference type="NCBIfam" id="TIGR00537">
    <property type="entry name" value="hemK_rel_arch"/>
    <property type="match status" value="1"/>
</dbReference>
<evidence type="ECO:0000256" key="4">
    <source>
        <dbReference type="ARBA" id="ARBA00022691"/>
    </source>
</evidence>
<proteinExistence type="inferred from homology"/>
<dbReference type="PANTHER" id="PTHR45875:SF1">
    <property type="entry name" value="METHYLTRANSFERASE N6AMT1"/>
    <property type="match status" value="1"/>
</dbReference>
<reference evidence="6" key="1">
    <citation type="submission" date="2022-10" db="EMBL/GenBank/DDBJ databases">
        <title>The complete genomes of actinobacterial strains from the NBC collection.</title>
        <authorList>
            <person name="Joergensen T.S."/>
            <person name="Alvarez Arevalo M."/>
            <person name="Sterndorff E.B."/>
            <person name="Faurdal D."/>
            <person name="Vuksanovic O."/>
            <person name="Mourched A.-S."/>
            <person name="Charusanti P."/>
            <person name="Shaw S."/>
            <person name="Blin K."/>
            <person name="Weber T."/>
        </authorList>
    </citation>
    <scope>NUCLEOTIDE SEQUENCE</scope>
    <source>
        <strain evidence="6">NBC_00303</strain>
    </source>
</reference>
<evidence type="ECO:0000256" key="3">
    <source>
        <dbReference type="ARBA" id="ARBA00022679"/>
    </source>
</evidence>
<dbReference type="InterPro" id="IPR029063">
    <property type="entry name" value="SAM-dependent_MTases_sf"/>
</dbReference>
<comment type="similarity">
    <text evidence="1">Belongs to the eukaryotic/archaeal PrmC-related family.</text>
</comment>
<dbReference type="GO" id="GO:0032259">
    <property type="term" value="P:methylation"/>
    <property type="evidence" value="ECO:0007669"/>
    <property type="project" value="UniProtKB-KW"/>
</dbReference>
<evidence type="ECO:0000313" key="7">
    <source>
        <dbReference type="Proteomes" id="UP001432312"/>
    </source>
</evidence>
<organism evidence="6 7">
    <name type="scientific">Streptomyces erythrochromogenes</name>
    <dbReference type="NCBI Taxonomy" id="285574"/>
    <lineage>
        <taxon>Bacteria</taxon>
        <taxon>Bacillati</taxon>
        <taxon>Actinomycetota</taxon>
        <taxon>Actinomycetes</taxon>
        <taxon>Kitasatosporales</taxon>
        <taxon>Streptomycetaceae</taxon>
        <taxon>Streptomyces</taxon>
    </lineage>
</organism>
<evidence type="ECO:0000313" key="6">
    <source>
        <dbReference type="EMBL" id="WUN83406.1"/>
    </source>
</evidence>
<dbReference type="InterPro" id="IPR002052">
    <property type="entry name" value="DNA_methylase_N6_adenine_CS"/>
</dbReference>
<accession>A0ABZ1QLE7</accession>
<keyword evidence="4" id="KW-0949">S-adenosyl-L-methionine</keyword>
<keyword evidence="2 6" id="KW-0489">Methyltransferase</keyword>
<dbReference type="Pfam" id="PF05175">
    <property type="entry name" value="MTS"/>
    <property type="match status" value="1"/>
</dbReference>
<dbReference type="InterPro" id="IPR004557">
    <property type="entry name" value="PrmC-related"/>
</dbReference>
<dbReference type="InterPro" id="IPR007848">
    <property type="entry name" value="Small_mtfrase_dom"/>
</dbReference>
<dbReference type="PROSITE" id="PS00092">
    <property type="entry name" value="N6_MTASE"/>
    <property type="match status" value="1"/>
</dbReference>
<dbReference type="CDD" id="cd02440">
    <property type="entry name" value="AdoMet_MTases"/>
    <property type="match status" value="1"/>
</dbReference>
<dbReference type="Proteomes" id="UP001432312">
    <property type="component" value="Chromosome"/>
</dbReference>
<evidence type="ECO:0000256" key="1">
    <source>
        <dbReference type="ARBA" id="ARBA00006149"/>
    </source>
</evidence>
<sequence>MASALIAAVPAPPTGLCVPPGVYRPQADTGLLAQALVHEGIGPGTDVMDIGTGSGALALLAASRGARVTAVDVSRRAVAAARLNGTRLGLPVRVLHGDFAAVSRGRRFDIVLANPPYVPSPRARLPERGPGRAWEGGEAGREVIDRICARASALLRPGGVLLMVHSVLCGSRTTVDHLRRTGLSAEITMRGVVPWGPVLRSRRAWLEEQGLVGVGEEREGLVIVRAERPGR</sequence>
<name>A0ABZ1QLE7_9ACTN</name>
<evidence type="ECO:0000256" key="2">
    <source>
        <dbReference type="ARBA" id="ARBA00022603"/>
    </source>
</evidence>
<dbReference type="SUPFAM" id="SSF53335">
    <property type="entry name" value="S-adenosyl-L-methionine-dependent methyltransferases"/>
    <property type="match status" value="1"/>
</dbReference>
<dbReference type="GO" id="GO:0008168">
    <property type="term" value="F:methyltransferase activity"/>
    <property type="evidence" value="ECO:0007669"/>
    <property type="project" value="UniProtKB-KW"/>
</dbReference>
<keyword evidence="7" id="KW-1185">Reference proteome</keyword>
<feature type="domain" description="Methyltransferase small" evidence="5">
    <location>
        <begin position="29"/>
        <end position="117"/>
    </location>
</feature>
<dbReference type="GeneID" id="95501526"/>
<protein>
    <submittedName>
        <fullName evidence="6">Methyltransferase</fullName>
    </submittedName>
</protein>
<dbReference type="EMBL" id="CP108036">
    <property type="protein sequence ID" value="WUN83406.1"/>
    <property type="molecule type" value="Genomic_DNA"/>
</dbReference>
<dbReference type="InterPro" id="IPR052190">
    <property type="entry name" value="Euk-Arch_PrmC-MTase"/>
</dbReference>
<dbReference type="Gene3D" id="3.40.50.150">
    <property type="entry name" value="Vaccinia Virus protein VP39"/>
    <property type="match status" value="1"/>
</dbReference>
<gene>
    <name evidence="6" type="ORF">OHA91_35775</name>
</gene>
<keyword evidence="3" id="KW-0808">Transferase</keyword>
<dbReference type="PANTHER" id="PTHR45875">
    <property type="entry name" value="METHYLTRANSFERASE N6AMT1"/>
    <property type="match status" value="1"/>
</dbReference>
<evidence type="ECO:0000259" key="5">
    <source>
        <dbReference type="Pfam" id="PF05175"/>
    </source>
</evidence>
<dbReference type="RefSeq" id="WP_328740753.1">
    <property type="nucleotide sequence ID" value="NZ_CP108036.1"/>
</dbReference>